<feature type="coiled-coil region" evidence="1">
    <location>
        <begin position="752"/>
        <end position="779"/>
    </location>
</feature>
<accession>A0A4Q9FIT0</accession>
<dbReference type="Pfam" id="PF22633">
    <property type="entry name" value="F5_F8_type_C_2"/>
    <property type="match status" value="1"/>
</dbReference>
<evidence type="ECO:0000256" key="2">
    <source>
        <dbReference type="SAM" id="MobiDB-lite"/>
    </source>
</evidence>
<organism evidence="6 7">
    <name type="scientific">Hyunsoonleella pacifica</name>
    <dbReference type="NCBI Taxonomy" id="1080224"/>
    <lineage>
        <taxon>Bacteria</taxon>
        <taxon>Pseudomonadati</taxon>
        <taxon>Bacteroidota</taxon>
        <taxon>Flavobacteriia</taxon>
        <taxon>Flavobacteriales</taxon>
        <taxon>Flavobacteriaceae</taxon>
    </lineage>
</organism>
<evidence type="ECO:0000313" key="6">
    <source>
        <dbReference type="EMBL" id="TBN11954.1"/>
    </source>
</evidence>
<sequence>MRKITAFCFLLIVIYTNAQNTNIALGKPTTSDSTSGSYLSQNAVDGDNNSVESRWLSDSSTWPHWIEVDLEGSFEIEQFKFWSGYNGLYNSPIQYEFQIWDGNSWLTIVDGSSNTLSVVDENFNKITTSKIRLYGLGGAADNFMRIYELEVYGVSLVPTPPTLSSTGLTDTSVDLSWSGATDDTGVTGYNIYQDGTLITTLGNVTTYQVTGLTAATSYNFTITALDAAGNESTESSAISVTTNNGTSSAVNLINTSGWTEGTGSAPGFNKYGTDFENIREFGVGPHGSSELLWKAVPDSGTHNGGGWTTGFIGIDHTKSYRFTVWAKKTNSQEGRTFFAFTSKNIAGEFTNDYLDGNSAGGNPFFKASDLPTLDNWYLLVGYVHHSNYTDTFSIGGVYDGITGSKVDNFPDFKFQTGAIEINQKVYLYDSTNTSDSQFFYGPTLYEINGSEPTIQELINAQPNNSTNSSGISDVWELNNQDIYYTTGNVGIGTDTPQYSLDVNGTGRYSDNLVIGNPDGARTEININTNHKIYAPTNNKTVDIDGNWHGGGYVGVYRADNGKYAVTMTSRSDQGHLNNSVVIQEFRNDNAESNAIKLSSAIFEGETTATNFIHMPKEKSTIVIGDYGDYKKNLGYGLINKHKTSFENDVHIINNGKLAIGVEFSAIPSDYQLAVAGKIISEEVKVKLQSVWPDYVFDETYKLPTLKELQDYINQQGHLPNIPSAKEVEENGVLIGQMNAKLLEKIEELTLYIIQQEKKLKQQEAHNQSLEKRLQQLEALVKSIKE</sequence>
<name>A0A4Q9FIT0_9FLAO</name>
<evidence type="ECO:0000259" key="4">
    <source>
        <dbReference type="PROSITE" id="PS50022"/>
    </source>
</evidence>
<feature type="chain" id="PRO_5020194812" description="Fibronectin type-III domain-containing protein" evidence="3">
    <location>
        <begin position="19"/>
        <end position="785"/>
    </location>
</feature>
<feature type="domain" description="F5/8 type C" evidence="4">
    <location>
        <begin position="11"/>
        <end position="154"/>
    </location>
</feature>
<dbReference type="AlphaFoldDB" id="A0A4Q9FIT0"/>
<feature type="region of interest" description="Disordered" evidence="2">
    <location>
        <begin position="28"/>
        <end position="48"/>
    </location>
</feature>
<dbReference type="PROSITE" id="PS50022">
    <property type="entry name" value="FA58C_3"/>
    <property type="match status" value="1"/>
</dbReference>
<feature type="domain" description="Fibronectin type-III" evidence="5">
    <location>
        <begin position="157"/>
        <end position="245"/>
    </location>
</feature>
<feature type="signal peptide" evidence="3">
    <location>
        <begin position="1"/>
        <end position="18"/>
    </location>
</feature>
<dbReference type="InterPro" id="IPR000421">
    <property type="entry name" value="FA58C"/>
</dbReference>
<keyword evidence="7" id="KW-1185">Reference proteome</keyword>
<dbReference type="SMART" id="SM00060">
    <property type="entry name" value="FN3"/>
    <property type="match status" value="1"/>
</dbReference>
<protein>
    <recommendedName>
        <fullName evidence="8">Fibronectin type-III domain-containing protein</fullName>
    </recommendedName>
</protein>
<dbReference type="Pfam" id="PF00041">
    <property type="entry name" value="fn3"/>
    <property type="match status" value="1"/>
</dbReference>
<dbReference type="EMBL" id="SIRS01000009">
    <property type="protein sequence ID" value="TBN11954.1"/>
    <property type="molecule type" value="Genomic_DNA"/>
</dbReference>
<keyword evidence="3" id="KW-0732">Signal</keyword>
<evidence type="ECO:0000313" key="7">
    <source>
        <dbReference type="Proteomes" id="UP000292372"/>
    </source>
</evidence>
<evidence type="ECO:0000256" key="1">
    <source>
        <dbReference type="SAM" id="Coils"/>
    </source>
</evidence>
<evidence type="ECO:0000259" key="5">
    <source>
        <dbReference type="PROSITE" id="PS50853"/>
    </source>
</evidence>
<dbReference type="OrthoDB" id="9808753at2"/>
<dbReference type="SUPFAM" id="SSF49265">
    <property type="entry name" value="Fibronectin type III"/>
    <property type="match status" value="1"/>
</dbReference>
<proteinExistence type="predicted"/>
<dbReference type="PROSITE" id="PS50853">
    <property type="entry name" value="FN3"/>
    <property type="match status" value="1"/>
</dbReference>
<gene>
    <name evidence="6" type="ORF">EYD46_17450</name>
</gene>
<evidence type="ECO:0008006" key="8">
    <source>
        <dbReference type="Google" id="ProtNLM"/>
    </source>
</evidence>
<reference evidence="6 7" key="1">
    <citation type="journal article" date="2015" name="Int. J. Syst. Evol. Microbiol.">
        <title>Hyunsoonleella pacifica sp. nov., isolated from seawater of South Pacific Gyre.</title>
        <authorList>
            <person name="Gao X."/>
            <person name="Zhang Z."/>
            <person name="Dai X."/>
            <person name="Zhang X.H."/>
        </authorList>
    </citation>
    <scope>NUCLEOTIDE SEQUENCE [LARGE SCALE GENOMIC DNA]</scope>
    <source>
        <strain evidence="6 7">SW033</strain>
    </source>
</reference>
<dbReference type="SUPFAM" id="SSF49785">
    <property type="entry name" value="Galactose-binding domain-like"/>
    <property type="match status" value="1"/>
</dbReference>
<dbReference type="InterPro" id="IPR036116">
    <property type="entry name" value="FN3_sf"/>
</dbReference>
<dbReference type="Gene3D" id="2.60.40.10">
    <property type="entry name" value="Immunoglobulins"/>
    <property type="match status" value="1"/>
</dbReference>
<dbReference type="Gene3D" id="2.60.120.260">
    <property type="entry name" value="Galactose-binding domain-like"/>
    <property type="match status" value="1"/>
</dbReference>
<dbReference type="InterPro" id="IPR003961">
    <property type="entry name" value="FN3_dom"/>
</dbReference>
<dbReference type="RefSeq" id="WP_130938464.1">
    <property type="nucleotide sequence ID" value="NZ_BMEE01000001.1"/>
</dbReference>
<comment type="caution">
    <text evidence="6">The sequence shown here is derived from an EMBL/GenBank/DDBJ whole genome shotgun (WGS) entry which is preliminary data.</text>
</comment>
<dbReference type="InterPro" id="IPR013783">
    <property type="entry name" value="Ig-like_fold"/>
</dbReference>
<evidence type="ECO:0000256" key="3">
    <source>
        <dbReference type="SAM" id="SignalP"/>
    </source>
</evidence>
<keyword evidence="1" id="KW-0175">Coiled coil</keyword>
<dbReference type="Proteomes" id="UP000292372">
    <property type="component" value="Unassembled WGS sequence"/>
</dbReference>
<dbReference type="InterPro" id="IPR008979">
    <property type="entry name" value="Galactose-bd-like_sf"/>
</dbReference>
<dbReference type="CDD" id="cd00063">
    <property type="entry name" value="FN3"/>
    <property type="match status" value="1"/>
</dbReference>